<organism evidence="1 2">
    <name type="scientific">Diaporthe australafricana</name>
    <dbReference type="NCBI Taxonomy" id="127596"/>
    <lineage>
        <taxon>Eukaryota</taxon>
        <taxon>Fungi</taxon>
        <taxon>Dikarya</taxon>
        <taxon>Ascomycota</taxon>
        <taxon>Pezizomycotina</taxon>
        <taxon>Sordariomycetes</taxon>
        <taxon>Sordariomycetidae</taxon>
        <taxon>Diaporthales</taxon>
        <taxon>Diaporthaceae</taxon>
        <taxon>Diaporthe</taxon>
    </lineage>
</organism>
<accession>A0ABR3WK81</accession>
<name>A0ABR3WK81_9PEZI</name>
<gene>
    <name evidence="1" type="ORF">Daus18300_008107</name>
</gene>
<evidence type="ECO:0000313" key="1">
    <source>
        <dbReference type="EMBL" id="KAL1863115.1"/>
    </source>
</evidence>
<dbReference type="Proteomes" id="UP001583177">
    <property type="component" value="Unassembled WGS sequence"/>
</dbReference>
<protein>
    <submittedName>
        <fullName evidence="1">Uncharacterized protein</fullName>
    </submittedName>
</protein>
<reference evidence="1 2" key="1">
    <citation type="journal article" date="2024" name="IMA Fungus">
        <title>IMA Genome - F19 : A genome assembly and annotation guide to empower mycologists, including annotated draft genome sequences of Ceratocystis pirilliformis, Diaporthe australafricana, Fusarium ophioides, Paecilomyces lecythidis, and Sporothrix stenoceras.</title>
        <authorList>
            <person name="Aylward J."/>
            <person name="Wilson A.M."/>
            <person name="Visagie C.M."/>
            <person name="Spraker J."/>
            <person name="Barnes I."/>
            <person name="Buitendag C."/>
            <person name="Ceriani C."/>
            <person name="Del Mar Angel L."/>
            <person name="du Plessis D."/>
            <person name="Fuchs T."/>
            <person name="Gasser K."/>
            <person name="Kramer D."/>
            <person name="Li W."/>
            <person name="Munsamy K."/>
            <person name="Piso A."/>
            <person name="Price J.L."/>
            <person name="Sonnekus B."/>
            <person name="Thomas C."/>
            <person name="van der Nest A."/>
            <person name="van Dijk A."/>
            <person name="van Heerden A."/>
            <person name="van Vuuren N."/>
            <person name="Yilmaz N."/>
            <person name="Duong T.A."/>
            <person name="van der Merwe N.A."/>
            <person name="Wingfield M.J."/>
            <person name="Wingfield B.D."/>
        </authorList>
    </citation>
    <scope>NUCLEOTIDE SEQUENCE [LARGE SCALE GENOMIC DNA]</scope>
    <source>
        <strain evidence="1 2">CMW 18300</strain>
    </source>
</reference>
<sequence length="153" mass="17040">MLGLLDLFGTSSALPVTNSSQAAPAAIMNGTSTFVLNSTEAFIWLQEPAEDDSSLVKRGLPPRDRTFADHMENYGEKLPECYKKCLRSEDGKAQIHMGKDTLGKICGIKWPLFAWWSEHHIYYCVNGKGGCKGKEPHRKAYEWLKSTCGDKPS</sequence>
<proteinExistence type="predicted"/>
<keyword evidence="2" id="KW-1185">Reference proteome</keyword>
<comment type="caution">
    <text evidence="1">The sequence shown here is derived from an EMBL/GenBank/DDBJ whole genome shotgun (WGS) entry which is preliminary data.</text>
</comment>
<dbReference type="EMBL" id="JAWRVE010000074">
    <property type="protein sequence ID" value="KAL1863115.1"/>
    <property type="molecule type" value="Genomic_DNA"/>
</dbReference>
<evidence type="ECO:0000313" key="2">
    <source>
        <dbReference type="Proteomes" id="UP001583177"/>
    </source>
</evidence>